<feature type="domain" description="HTH lysR-type" evidence="5">
    <location>
        <begin position="1"/>
        <end position="59"/>
    </location>
</feature>
<keyword evidence="3" id="KW-0238">DNA-binding</keyword>
<dbReference type="InterPro" id="IPR000847">
    <property type="entry name" value="LysR_HTH_N"/>
</dbReference>
<evidence type="ECO:0000256" key="1">
    <source>
        <dbReference type="ARBA" id="ARBA00009437"/>
    </source>
</evidence>
<comment type="caution">
    <text evidence="6">The sequence shown here is derived from an EMBL/GenBank/DDBJ whole genome shotgun (WGS) entry which is preliminary data.</text>
</comment>
<dbReference type="PANTHER" id="PTHR30537:SF5">
    <property type="entry name" value="HTH-TYPE TRANSCRIPTIONAL ACTIVATOR TTDR-RELATED"/>
    <property type="match status" value="1"/>
</dbReference>
<evidence type="ECO:0000313" key="6">
    <source>
        <dbReference type="EMBL" id="MDW6018995.1"/>
    </source>
</evidence>
<dbReference type="SUPFAM" id="SSF53850">
    <property type="entry name" value="Periplasmic binding protein-like II"/>
    <property type="match status" value="1"/>
</dbReference>
<sequence length="307" mass="34690">MDLATRLVMLLEVHQQGSFAKAAELRGIDRSVLSKQIKKLEDSLGLRLLNRSTRSLSFTTAGLEIVKQAQKIRDTLDETHHLANTFNEEPRGVLRLSSTQLFGRTYLKKAVIKFLKKYSQVSIEVILDDRKVDLISDRFDIAFRIGIPDDSNLVAKKLADHKMAILASKDFIEEHGYPENPEQLAALPSVIYSNRSFTLDKVKLFSETEDESFTLNAQGRYRVNEVELLMDAAQEGLGYVIVGQMMLTKNIDDLGLIKLLPDFQVSFTGGLYALYSHRNPPPLVKLFIETVQDTIGTPPVWESYLND</sequence>
<dbReference type="RefSeq" id="WP_042490351.1">
    <property type="nucleotide sequence ID" value="NZ_AP024894.1"/>
</dbReference>
<dbReference type="PANTHER" id="PTHR30537">
    <property type="entry name" value="HTH-TYPE TRANSCRIPTIONAL REGULATOR"/>
    <property type="match status" value="1"/>
</dbReference>
<evidence type="ECO:0000256" key="4">
    <source>
        <dbReference type="ARBA" id="ARBA00023163"/>
    </source>
</evidence>
<dbReference type="InterPro" id="IPR005119">
    <property type="entry name" value="LysR_subst-bd"/>
</dbReference>
<dbReference type="PROSITE" id="PS50931">
    <property type="entry name" value="HTH_LYSR"/>
    <property type="match status" value="1"/>
</dbReference>
<dbReference type="SUPFAM" id="SSF46785">
    <property type="entry name" value="Winged helix' DNA-binding domain"/>
    <property type="match status" value="1"/>
</dbReference>
<evidence type="ECO:0000256" key="2">
    <source>
        <dbReference type="ARBA" id="ARBA00023015"/>
    </source>
</evidence>
<dbReference type="EMBL" id="JAWRCN010000002">
    <property type="protein sequence ID" value="MDW6018995.1"/>
    <property type="molecule type" value="Genomic_DNA"/>
</dbReference>
<dbReference type="InterPro" id="IPR058163">
    <property type="entry name" value="LysR-type_TF_proteobact-type"/>
</dbReference>
<dbReference type="Gene3D" id="3.40.190.290">
    <property type="match status" value="1"/>
</dbReference>
<keyword evidence="7" id="KW-1185">Reference proteome</keyword>
<protein>
    <submittedName>
        <fullName evidence="6">LysR family transcriptional regulator</fullName>
    </submittedName>
</protein>
<dbReference type="Pfam" id="PF00126">
    <property type="entry name" value="HTH_1"/>
    <property type="match status" value="1"/>
</dbReference>
<dbReference type="CDD" id="cd08422">
    <property type="entry name" value="PBP2_CrgA_like"/>
    <property type="match status" value="1"/>
</dbReference>
<dbReference type="Proteomes" id="UP001272325">
    <property type="component" value="Unassembled WGS sequence"/>
</dbReference>
<dbReference type="InterPro" id="IPR036388">
    <property type="entry name" value="WH-like_DNA-bd_sf"/>
</dbReference>
<dbReference type="Pfam" id="PF03466">
    <property type="entry name" value="LysR_substrate"/>
    <property type="match status" value="1"/>
</dbReference>
<gene>
    <name evidence="6" type="ORF">SBW85_14950</name>
</gene>
<evidence type="ECO:0000256" key="3">
    <source>
        <dbReference type="ARBA" id="ARBA00023125"/>
    </source>
</evidence>
<reference evidence="6 7" key="1">
    <citation type="submission" date="2023-11" db="EMBL/GenBank/DDBJ databases">
        <title>Plant-associative lifestyle of Vibrio porteresiae and its evolutionary dynamics.</title>
        <authorList>
            <person name="Rameshkumar N."/>
            <person name="Kirti K."/>
        </authorList>
    </citation>
    <scope>NUCLEOTIDE SEQUENCE [LARGE SCALE GENOMIC DNA]</scope>
    <source>
        <strain evidence="6 7">MSSRF60</strain>
    </source>
</reference>
<accession>A0ABU4IKC1</accession>
<dbReference type="InterPro" id="IPR036390">
    <property type="entry name" value="WH_DNA-bd_sf"/>
</dbReference>
<evidence type="ECO:0000259" key="5">
    <source>
        <dbReference type="PROSITE" id="PS50931"/>
    </source>
</evidence>
<organism evidence="6 7">
    <name type="scientific">Vibrio plantisponsor</name>
    <dbReference type="NCBI Taxonomy" id="664643"/>
    <lineage>
        <taxon>Bacteria</taxon>
        <taxon>Pseudomonadati</taxon>
        <taxon>Pseudomonadota</taxon>
        <taxon>Gammaproteobacteria</taxon>
        <taxon>Vibrionales</taxon>
        <taxon>Vibrionaceae</taxon>
        <taxon>Vibrio</taxon>
    </lineage>
</organism>
<dbReference type="GeneID" id="94026752"/>
<dbReference type="Gene3D" id="1.10.10.10">
    <property type="entry name" value="Winged helix-like DNA-binding domain superfamily/Winged helix DNA-binding domain"/>
    <property type="match status" value="1"/>
</dbReference>
<proteinExistence type="inferred from homology"/>
<name>A0ABU4IKC1_9VIBR</name>
<keyword evidence="4" id="KW-0804">Transcription</keyword>
<keyword evidence="2" id="KW-0805">Transcription regulation</keyword>
<evidence type="ECO:0000313" key="7">
    <source>
        <dbReference type="Proteomes" id="UP001272325"/>
    </source>
</evidence>
<comment type="similarity">
    <text evidence="1">Belongs to the LysR transcriptional regulatory family.</text>
</comment>